<keyword evidence="2" id="KW-0175">Coiled coil</keyword>
<reference evidence="3 4" key="1">
    <citation type="submission" date="2020-08" db="EMBL/GenBank/DDBJ databases">
        <title>Genome public.</title>
        <authorList>
            <person name="Liu C."/>
            <person name="Sun Q."/>
        </authorList>
    </citation>
    <scope>NUCLEOTIDE SEQUENCE [LARGE SCALE GENOMIC DNA]</scope>
    <source>
        <strain evidence="3 4">BX3</strain>
    </source>
</reference>
<keyword evidence="4" id="KW-1185">Reference proteome</keyword>
<dbReference type="CDD" id="cd17242">
    <property type="entry name" value="MobM_relaxase"/>
    <property type="match status" value="1"/>
</dbReference>
<dbReference type="InterPro" id="IPR001668">
    <property type="entry name" value="Mob_Pre"/>
</dbReference>
<evidence type="ECO:0000313" key="4">
    <source>
        <dbReference type="Proteomes" id="UP000637513"/>
    </source>
</evidence>
<dbReference type="Pfam" id="PF01076">
    <property type="entry name" value="Mob_Pre"/>
    <property type="match status" value="1"/>
</dbReference>
<dbReference type="Proteomes" id="UP000637513">
    <property type="component" value="Unassembled WGS sequence"/>
</dbReference>
<sequence length="479" mass="55612">MGNISYTAHVSNKKSAITSKSKLAAVAKHNLRKYKSSDYSKDNICIIYGTSNLIDDVKTVYHKEFDEALEEYNKKQTRPDRKIEDYFEHVAGKEQDMAVEIIIQIGDREFWRQFDDMKLYMKLSYQIILDELRKRLPQFVVANTVVHLDEDSPHMHIVGVPVADGYKKGLSKQVSKRKVFTKDVLSRVLQDELREVANKEVNDWFGEQIKEKSKGRNHDLSVAEYKVAQETKHLTQLQEQVEESDRAVKANKAIEKEYTDKKEKLETDISYLESMRRITKSLSEMDSRESKYISKELDEKRSELQSVNQELASAIEKAEDVAKLLDRIKNFVSSFRLFAPTIEEYANQVEADKTIEAGNSFRGILNELGKLLEAFKELIKEGLCWFPRLMRWKTSKGEVAPVFLEKSDGYVYSLYGYMNVDTKEYYSKASVKWEITAGNRTGTVEQMDANVEAMARDLKEILRRGAEQKRLWEVHEEIR</sequence>
<dbReference type="Gene3D" id="3.30.930.30">
    <property type="match status" value="1"/>
</dbReference>
<gene>
    <name evidence="3" type="ORF">H8700_10230</name>
</gene>
<comment type="caution">
    <text evidence="3">The sequence shown here is derived from an EMBL/GenBank/DDBJ whole genome shotgun (WGS) entry which is preliminary data.</text>
</comment>
<comment type="similarity">
    <text evidence="1">Belongs to the plasmid mobilization pre family.</text>
</comment>
<protein>
    <submittedName>
        <fullName evidence="3">Plasmid recombination protein</fullName>
    </submittedName>
</protein>
<feature type="coiled-coil region" evidence="2">
    <location>
        <begin position="297"/>
        <end position="324"/>
    </location>
</feature>
<evidence type="ECO:0000256" key="2">
    <source>
        <dbReference type="SAM" id="Coils"/>
    </source>
</evidence>
<evidence type="ECO:0000313" key="3">
    <source>
        <dbReference type="EMBL" id="MBC8558080.1"/>
    </source>
</evidence>
<accession>A0ABR7MX74</accession>
<name>A0ABR7MX74_9FIRM</name>
<dbReference type="EMBL" id="JACRSW010000033">
    <property type="protein sequence ID" value="MBC8558080.1"/>
    <property type="molecule type" value="Genomic_DNA"/>
</dbReference>
<evidence type="ECO:0000256" key="1">
    <source>
        <dbReference type="ARBA" id="ARBA00010657"/>
    </source>
</evidence>
<feature type="coiled-coil region" evidence="2">
    <location>
        <begin position="227"/>
        <end position="257"/>
    </location>
</feature>
<organism evidence="3 4">
    <name type="scientific">Jutongia hominis</name>
    <dbReference type="NCBI Taxonomy" id="2763664"/>
    <lineage>
        <taxon>Bacteria</taxon>
        <taxon>Bacillati</taxon>
        <taxon>Bacillota</taxon>
        <taxon>Clostridia</taxon>
        <taxon>Lachnospirales</taxon>
        <taxon>Lachnospiraceae</taxon>
        <taxon>Jutongia</taxon>
    </lineage>
</organism>
<proteinExistence type="inferred from homology"/>
<dbReference type="RefSeq" id="WP_249305551.1">
    <property type="nucleotide sequence ID" value="NZ_JACRSW010000033.1"/>
</dbReference>